<dbReference type="SUPFAM" id="SSF53067">
    <property type="entry name" value="Actin-like ATPase domain"/>
    <property type="match status" value="2"/>
</dbReference>
<dbReference type="InterPro" id="IPR043129">
    <property type="entry name" value="ATPase_NBD"/>
</dbReference>
<dbReference type="AlphaFoldDB" id="A0A939KDY5"/>
<dbReference type="CDD" id="cd24049">
    <property type="entry name" value="ASKHA_NBD_PilM"/>
    <property type="match status" value="1"/>
</dbReference>
<organism evidence="2 3">
    <name type="scientific">Comamonas denitrificans</name>
    <dbReference type="NCBI Taxonomy" id="117506"/>
    <lineage>
        <taxon>Bacteria</taxon>
        <taxon>Pseudomonadati</taxon>
        <taxon>Pseudomonadota</taxon>
        <taxon>Betaproteobacteria</taxon>
        <taxon>Burkholderiales</taxon>
        <taxon>Comamonadaceae</taxon>
        <taxon>Comamonas</taxon>
    </lineage>
</organism>
<proteinExistence type="predicted"/>
<comment type="caution">
    <text evidence="2">The sequence shown here is derived from an EMBL/GenBank/DDBJ whole genome shotgun (WGS) entry which is preliminary data.</text>
</comment>
<dbReference type="RefSeq" id="WP_207575293.1">
    <property type="nucleotide sequence ID" value="NZ_JAFNME010000015.1"/>
</dbReference>
<dbReference type="EMBL" id="JAFNME010000015">
    <property type="protein sequence ID" value="MBO1249829.1"/>
    <property type="molecule type" value="Genomic_DNA"/>
</dbReference>
<dbReference type="InterPro" id="IPR050696">
    <property type="entry name" value="FtsA/MreB"/>
</dbReference>
<evidence type="ECO:0000313" key="3">
    <source>
        <dbReference type="Proteomes" id="UP000664731"/>
    </source>
</evidence>
<evidence type="ECO:0000259" key="1">
    <source>
        <dbReference type="SMART" id="SM00842"/>
    </source>
</evidence>
<keyword evidence="3" id="KW-1185">Reference proteome</keyword>
<dbReference type="Gene3D" id="3.30.1490.300">
    <property type="match status" value="1"/>
</dbReference>
<dbReference type="SMART" id="SM00842">
    <property type="entry name" value="FtsA"/>
    <property type="match status" value="1"/>
</dbReference>
<name>A0A939KDY5_9BURK</name>
<dbReference type="InterPro" id="IPR003494">
    <property type="entry name" value="SHS2_FtsA"/>
</dbReference>
<dbReference type="PANTHER" id="PTHR32432:SF3">
    <property type="entry name" value="ETHANOLAMINE UTILIZATION PROTEIN EUTJ"/>
    <property type="match status" value="1"/>
</dbReference>
<dbReference type="PANTHER" id="PTHR32432">
    <property type="entry name" value="CELL DIVISION PROTEIN FTSA-RELATED"/>
    <property type="match status" value="1"/>
</dbReference>
<dbReference type="InterPro" id="IPR005883">
    <property type="entry name" value="PilM"/>
</dbReference>
<dbReference type="GO" id="GO:0051301">
    <property type="term" value="P:cell division"/>
    <property type="evidence" value="ECO:0007669"/>
    <property type="project" value="InterPro"/>
</dbReference>
<sequence length="362" mass="39423">MLSLKSLFQRQPEPLIGLDISATAVKLVELARHGQDGWTLERCTMVPLPPGCIVDGSITNMDEVSTTIHRLLAKSGTRTKNVALALPASAVITKKVILPGALSDQEMEIQVESEASQYLPFALEEVRLDFCVIGPNAKNPGDVDVLLAATRKEKAHERQEAAEIAGLKPTVLDIESYAALLAVQRVLDHPQAPTHVGEADLAVLINVGDRGYTMQVLRGEEILFDHEQGMGGAQLTQAIARYYSIPPEEAEQKKRNDNLPDDYATAVLAPFVKNLALDIGRSLQFFFTSTPYHNVQHILLFGGSAILEGLTSAIQNETKVSTLVLDPFLGMELGSSINKSKIRKAAPAYLTACGLALRRFYQ</sequence>
<dbReference type="PIRSF" id="PIRSF019169">
    <property type="entry name" value="PilM"/>
    <property type="match status" value="1"/>
</dbReference>
<dbReference type="Gene3D" id="3.30.420.40">
    <property type="match status" value="2"/>
</dbReference>
<accession>A0A939KDY5</accession>
<reference evidence="2" key="1">
    <citation type="submission" date="2021-03" db="EMBL/GenBank/DDBJ databases">
        <title>Comamonas denitrificans.</title>
        <authorList>
            <person name="Finster K."/>
        </authorList>
    </citation>
    <scope>NUCLEOTIDE SEQUENCE</scope>
    <source>
        <strain evidence="2">MM2021_4</strain>
    </source>
</reference>
<feature type="domain" description="SHS2" evidence="1">
    <location>
        <begin position="15"/>
        <end position="183"/>
    </location>
</feature>
<protein>
    <submittedName>
        <fullName evidence="2">Pilus assembly protein PilM</fullName>
    </submittedName>
</protein>
<evidence type="ECO:0000313" key="2">
    <source>
        <dbReference type="EMBL" id="MBO1249829.1"/>
    </source>
</evidence>
<dbReference type="NCBIfam" id="TIGR01175">
    <property type="entry name" value="pilM"/>
    <property type="match status" value="1"/>
</dbReference>
<gene>
    <name evidence="2" type="ORF">J1777_08350</name>
</gene>
<dbReference type="Proteomes" id="UP000664731">
    <property type="component" value="Unassembled WGS sequence"/>
</dbReference>
<dbReference type="Pfam" id="PF11104">
    <property type="entry name" value="PilM_2"/>
    <property type="match status" value="1"/>
</dbReference>